<dbReference type="PATRIC" id="fig|45070.6.peg.2874"/>
<accession>A0A0W0WLA0</accession>
<sequence length="435" mass="49805">MIDNIRLEEHFNAHDSLPKEAIIKADILRKGLNFDTDTLVDGRDTDTVKHQPKSYFIFSFDMVTQKELDDVPKWRAPEEIALFGGKYNLQRTIISVRLNPASIYRVTRVDDELWLYAGEEMLAQVYFREMPAYYGKKLADGRPVAELAPSIEWGYLLYLTVFRICQYFGKKEECQYCDINNNYRQQIKEKRPYTGIKSIEDILAALEVVMESDTSSYAYTLTGGSVTSSLQGKNEVEFYAQYIKAIQERFPKRWIAKIVAQAWPVKDVKTLKDAGAQIYHPNYEIWDPELFAKFCPGKQRYIGRENWIRRIIDATEVFEPSNIIPNFVAGIEMAAPYGYKDVESAIRSTAEGLDFFMSKGIAPRFTTWCPEPMTPLGDTNPDGAPLEYHLRLLEEYRDKVNYYGLGPPPGYGEAGVGKAVFSVSPFMDVLSTSKE</sequence>
<evidence type="ECO:0008006" key="3">
    <source>
        <dbReference type="Google" id="ProtNLM"/>
    </source>
</evidence>
<dbReference type="InterPro" id="IPR058240">
    <property type="entry name" value="rSAM_sf"/>
</dbReference>
<dbReference type="AlphaFoldDB" id="A0A0W0WLA0"/>
<dbReference type="InterPro" id="IPR013785">
    <property type="entry name" value="Aldolase_TIM"/>
</dbReference>
<dbReference type="OrthoDB" id="9147217at2"/>
<keyword evidence="2" id="KW-1185">Reference proteome</keyword>
<dbReference type="Proteomes" id="UP000054725">
    <property type="component" value="Unassembled WGS sequence"/>
</dbReference>
<evidence type="ECO:0000313" key="1">
    <source>
        <dbReference type="EMBL" id="KTD33073.1"/>
    </source>
</evidence>
<dbReference type="STRING" id="45070.Lnau_2721"/>
<reference evidence="1 2" key="1">
    <citation type="submission" date="2015-11" db="EMBL/GenBank/DDBJ databases">
        <title>Genomic analysis of 38 Legionella species identifies large and diverse effector repertoires.</title>
        <authorList>
            <person name="Burstein D."/>
            <person name="Amaro F."/>
            <person name="Zusman T."/>
            <person name="Lifshitz Z."/>
            <person name="Cohen O."/>
            <person name="Gilbert J.A."/>
            <person name="Pupko T."/>
            <person name="Shuman H.A."/>
            <person name="Segal G."/>
        </authorList>
    </citation>
    <scope>NUCLEOTIDE SEQUENCE [LARGE SCALE GENOMIC DNA]</scope>
    <source>
        <strain evidence="1 2">ATCC 49506</strain>
    </source>
</reference>
<dbReference type="NCBIfam" id="NF045502">
    <property type="entry name" value="variant_rSAM"/>
    <property type="match status" value="1"/>
</dbReference>
<organism evidence="1 2">
    <name type="scientific">Legionella nautarum</name>
    <dbReference type="NCBI Taxonomy" id="45070"/>
    <lineage>
        <taxon>Bacteria</taxon>
        <taxon>Pseudomonadati</taxon>
        <taxon>Pseudomonadota</taxon>
        <taxon>Gammaproteobacteria</taxon>
        <taxon>Legionellales</taxon>
        <taxon>Legionellaceae</taxon>
        <taxon>Legionella</taxon>
    </lineage>
</organism>
<comment type="caution">
    <text evidence="1">The sequence shown here is derived from an EMBL/GenBank/DDBJ whole genome shotgun (WGS) entry which is preliminary data.</text>
</comment>
<name>A0A0W0WLA0_9GAMM</name>
<protein>
    <recommendedName>
        <fullName evidence="3">Radical SAM protein</fullName>
    </recommendedName>
</protein>
<proteinExistence type="predicted"/>
<gene>
    <name evidence="1" type="ORF">Lnau_2721</name>
</gene>
<dbReference type="Gene3D" id="3.20.20.70">
    <property type="entry name" value="Aldolase class I"/>
    <property type="match status" value="1"/>
</dbReference>
<dbReference type="EMBL" id="LNYO01000024">
    <property type="protein sequence ID" value="KTD33073.1"/>
    <property type="molecule type" value="Genomic_DNA"/>
</dbReference>
<dbReference type="SUPFAM" id="SSF102114">
    <property type="entry name" value="Radical SAM enzymes"/>
    <property type="match status" value="1"/>
</dbReference>
<dbReference type="RefSeq" id="WP_058505692.1">
    <property type="nucleotide sequence ID" value="NZ_CAAAIF010000003.1"/>
</dbReference>
<evidence type="ECO:0000313" key="2">
    <source>
        <dbReference type="Proteomes" id="UP000054725"/>
    </source>
</evidence>